<proteinExistence type="predicted"/>
<name>A0A0H4PXU7_9BACT</name>
<dbReference type="RefSeq" id="WP_048643356.1">
    <property type="nucleotide sequence ID" value="NZ_CP012040.1"/>
</dbReference>
<evidence type="ECO:0008006" key="4">
    <source>
        <dbReference type="Google" id="ProtNLM"/>
    </source>
</evidence>
<reference evidence="2 3" key="1">
    <citation type="submission" date="2015-07" db="EMBL/GenBank/DDBJ databases">
        <authorList>
            <person name="Kim K.M."/>
        </authorList>
    </citation>
    <scope>NUCLEOTIDE SEQUENCE [LARGE SCALE GENOMIC DNA]</scope>
    <source>
        <strain evidence="2 3">KCTC 12363</strain>
    </source>
</reference>
<accession>A0A0H4PXU7</accession>
<dbReference type="OrthoDB" id="839038at2"/>
<evidence type="ECO:0000313" key="2">
    <source>
        <dbReference type="EMBL" id="AKP53232.1"/>
    </source>
</evidence>
<dbReference type="EMBL" id="CP012040">
    <property type="protein sequence ID" value="AKP53232.1"/>
    <property type="molecule type" value="Genomic_DNA"/>
</dbReference>
<protein>
    <recommendedName>
        <fullName evidence="4">Outer membrane protein beta-barrel domain-containing protein</fullName>
    </recommendedName>
</protein>
<dbReference type="Proteomes" id="UP000036520">
    <property type="component" value="Chromosome"/>
</dbReference>
<gene>
    <name evidence="2" type="ORF">CA2015_3865</name>
</gene>
<organism evidence="2 3">
    <name type="scientific">Cyclobacterium amurskyense</name>
    <dbReference type="NCBI Taxonomy" id="320787"/>
    <lineage>
        <taxon>Bacteria</taxon>
        <taxon>Pseudomonadati</taxon>
        <taxon>Bacteroidota</taxon>
        <taxon>Cytophagia</taxon>
        <taxon>Cytophagales</taxon>
        <taxon>Cyclobacteriaceae</taxon>
        <taxon>Cyclobacterium</taxon>
    </lineage>
</organism>
<keyword evidence="3" id="KW-1185">Reference proteome</keyword>
<dbReference type="KEGG" id="camu:CA2015_3865"/>
<keyword evidence="1" id="KW-0732">Signal</keyword>
<evidence type="ECO:0000256" key="1">
    <source>
        <dbReference type="SAM" id="SignalP"/>
    </source>
</evidence>
<feature type="signal peptide" evidence="1">
    <location>
        <begin position="1"/>
        <end position="20"/>
    </location>
</feature>
<dbReference type="AlphaFoldDB" id="A0A0H4PXU7"/>
<evidence type="ECO:0000313" key="3">
    <source>
        <dbReference type="Proteomes" id="UP000036520"/>
    </source>
</evidence>
<feature type="chain" id="PRO_5005208284" description="Outer membrane protein beta-barrel domain-containing protein" evidence="1">
    <location>
        <begin position="21"/>
        <end position="180"/>
    </location>
</feature>
<sequence length="180" mass="20246">MIKRVLFVILFSGLFAPTFAQNTNNQFKVGFDAVAVLNEYYKTQFPAGFGLSFKGLMAMPNEAQLTFSGNYLYFPLNSNYIIPKGENISLHQIPVFIGYRVYRQSFFFEPQIGASFLINRNKNIVGTNSSKNIQFGFSAEIGYVFNQLELSLRYQQSGAAPYQMAILGARVAYTITGANY</sequence>